<feature type="domain" description="Intracellular proteinase inhibitor BsuPI" evidence="2">
    <location>
        <begin position="36"/>
        <end position="128"/>
    </location>
</feature>
<dbReference type="OrthoDB" id="1357684at2"/>
<comment type="caution">
    <text evidence="3">The sequence shown here is derived from an EMBL/GenBank/DDBJ whole genome shotgun (WGS) entry which is preliminary data.</text>
</comment>
<proteinExistence type="predicted"/>
<protein>
    <recommendedName>
        <fullName evidence="2">Intracellular proteinase inhibitor BsuPI domain-containing protein</fullName>
    </recommendedName>
</protein>
<keyword evidence="1" id="KW-0732">Signal</keyword>
<gene>
    <name evidence="3" type="ORF">CWO92_01395</name>
</gene>
<evidence type="ECO:0000256" key="1">
    <source>
        <dbReference type="SAM" id="SignalP"/>
    </source>
</evidence>
<dbReference type="InterPro" id="IPR020481">
    <property type="entry name" value="Intracell_prot_inh_BsuPI"/>
</dbReference>
<accession>A0A2N3LQE3</accession>
<dbReference type="EMBL" id="PIQO01000001">
    <property type="protein sequence ID" value="PKR86743.1"/>
    <property type="molecule type" value="Genomic_DNA"/>
</dbReference>
<organism evidence="3 4">
    <name type="scientific">Heyndrickxia camelliae</name>
    <dbReference type="NCBI Taxonomy" id="1707093"/>
    <lineage>
        <taxon>Bacteria</taxon>
        <taxon>Bacillati</taxon>
        <taxon>Bacillota</taxon>
        <taxon>Bacilli</taxon>
        <taxon>Bacillales</taxon>
        <taxon>Bacillaceae</taxon>
        <taxon>Heyndrickxia</taxon>
    </lineage>
</organism>
<dbReference type="AlphaFoldDB" id="A0A2N3LQE3"/>
<dbReference type="Proteomes" id="UP000233440">
    <property type="component" value="Unassembled WGS sequence"/>
</dbReference>
<name>A0A2N3LQE3_9BACI</name>
<evidence type="ECO:0000259" key="2">
    <source>
        <dbReference type="Pfam" id="PF12690"/>
    </source>
</evidence>
<dbReference type="RefSeq" id="WP_101352393.1">
    <property type="nucleotide sequence ID" value="NZ_PIQO01000001.1"/>
</dbReference>
<feature type="signal peptide" evidence="1">
    <location>
        <begin position="1"/>
        <end position="21"/>
    </location>
</feature>
<dbReference type="InterPro" id="IPR038144">
    <property type="entry name" value="IPI"/>
</dbReference>
<evidence type="ECO:0000313" key="3">
    <source>
        <dbReference type="EMBL" id="PKR86743.1"/>
    </source>
</evidence>
<feature type="chain" id="PRO_5014801006" description="Intracellular proteinase inhibitor BsuPI domain-containing protein" evidence="1">
    <location>
        <begin position="22"/>
        <end position="238"/>
    </location>
</feature>
<dbReference type="Pfam" id="PF12690">
    <property type="entry name" value="BsuPI"/>
    <property type="match status" value="1"/>
</dbReference>
<keyword evidence="4" id="KW-1185">Reference proteome</keyword>
<dbReference type="Gene3D" id="2.60.40.2360">
    <property type="entry name" value="Intracellular proteinase inhibitor BsuPI"/>
    <property type="match status" value="1"/>
</dbReference>
<reference evidence="3 4" key="1">
    <citation type="submission" date="2017-11" db="EMBL/GenBank/DDBJ databases">
        <title>Bacillus camelliae sp. nov., isolated from pu'er tea.</title>
        <authorList>
            <person name="Niu L."/>
        </authorList>
    </citation>
    <scope>NUCLEOTIDE SEQUENCE [LARGE SCALE GENOMIC DNA]</scope>
    <source>
        <strain evidence="3 4">7578-1</strain>
    </source>
</reference>
<sequence length="238" mass="27341">MKKILIFLCLMILLVPKLANATGKDVGSMVSWNAQLRPYADHLEINLIVRNNSEQNVQLEFPTSKLYDFSILDGKREVFRFSKGKYYLQAFQYVKLQSGEEKSWTINWDYKSNQKRLSSGKYTLIARLLPSKLNGVISPQQWVTKQEFEVPALHGIHTEGKAGNYTVSGDADYSSENYYYSVDDGHNLLIARKAIPIERNAFHISFHLPNDIVTQNKSVIFTIFNAKDEPIFIQNLKK</sequence>
<evidence type="ECO:0000313" key="4">
    <source>
        <dbReference type="Proteomes" id="UP000233440"/>
    </source>
</evidence>